<feature type="compositionally biased region" description="Pro residues" evidence="4">
    <location>
        <begin position="471"/>
        <end position="480"/>
    </location>
</feature>
<keyword evidence="8" id="KW-1185">Reference proteome</keyword>
<comment type="similarity">
    <text evidence="1">Belongs to the formin homology family. Diaphanous subfamily.</text>
</comment>
<comment type="similarity">
    <text evidence="3">Belongs to the formin homology family. BNI1 subfamily.</text>
</comment>
<dbReference type="Gene3D" id="1.20.58.2220">
    <property type="entry name" value="Formin, FH2 domain"/>
    <property type="match status" value="1"/>
</dbReference>
<dbReference type="Pfam" id="PF06367">
    <property type="entry name" value="Drf_FH3"/>
    <property type="match status" value="1"/>
</dbReference>
<name>A0ABR2WUT1_9FUNG</name>
<reference evidence="7 8" key="1">
    <citation type="submission" date="2023-04" db="EMBL/GenBank/DDBJ databases">
        <title>Genome of Basidiobolus ranarum AG-B5.</title>
        <authorList>
            <person name="Stajich J.E."/>
            <person name="Carter-House D."/>
            <person name="Gryganskyi A."/>
        </authorList>
    </citation>
    <scope>NUCLEOTIDE SEQUENCE [LARGE SCALE GENOMIC DNA]</scope>
    <source>
        <strain evidence="7 8">AG-B5</strain>
    </source>
</reference>
<dbReference type="PANTHER" id="PTHR47102">
    <property type="entry name" value="PROTEIN BNI1"/>
    <property type="match status" value="1"/>
</dbReference>
<dbReference type="InterPro" id="IPR014768">
    <property type="entry name" value="GBD/FH3_dom"/>
</dbReference>
<feature type="region of interest" description="Disordered" evidence="4">
    <location>
        <begin position="464"/>
        <end position="487"/>
    </location>
</feature>
<evidence type="ECO:0000256" key="1">
    <source>
        <dbReference type="ARBA" id="ARBA00008214"/>
    </source>
</evidence>
<evidence type="ECO:0000256" key="2">
    <source>
        <dbReference type="ARBA" id="ARBA00023054"/>
    </source>
</evidence>
<keyword evidence="2" id="KW-0175">Coiled coil</keyword>
<dbReference type="Gene3D" id="1.10.20.40">
    <property type="entry name" value="Formin, diaphanous GTPase-binding domain"/>
    <property type="match status" value="1"/>
</dbReference>
<evidence type="ECO:0000313" key="7">
    <source>
        <dbReference type="EMBL" id="KAK9765284.1"/>
    </source>
</evidence>
<evidence type="ECO:0000259" key="6">
    <source>
        <dbReference type="PROSITE" id="PS51444"/>
    </source>
</evidence>
<dbReference type="SMART" id="SM01139">
    <property type="entry name" value="Drf_FH3"/>
    <property type="match status" value="1"/>
</dbReference>
<dbReference type="EMBL" id="JASJQH010000290">
    <property type="protein sequence ID" value="KAK9765284.1"/>
    <property type="molecule type" value="Genomic_DNA"/>
</dbReference>
<accession>A0ABR2WUT1</accession>
<dbReference type="InterPro" id="IPR042201">
    <property type="entry name" value="FH2_Formin_sf"/>
</dbReference>
<dbReference type="Gene3D" id="1.25.10.10">
    <property type="entry name" value="Leucine-rich Repeat Variant"/>
    <property type="match status" value="1"/>
</dbReference>
<dbReference type="SMART" id="SM00498">
    <property type="entry name" value="FH2"/>
    <property type="match status" value="1"/>
</dbReference>
<dbReference type="InterPro" id="IPR016024">
    <property type="entry name" value="ARM-type_fold"/>
</dbReference>
<dbReference type="Gene3D" id="6.10.30.50">
    <property type="match status" value="1"/>
</dbReference>
<comment type="caution">
    <text evidence="7">The sequence shown here is derived from an EMBL/GenBank/DDBJ whole genome shotgun (WGS) entry which is preliminary data.</text>
</comment>
<dbReference type="Pfam" id="PF02181">
    <property type="entry name" value="FH2"/>
    <property type="match status" value="1"/>
</dbReference>
<dbReference type="Gene3D" id="1.20.58.630">
    <property type="match status" value="1"/>
</dbReference>
<evidence type="ECO:0000256" key="4">
    <source>
        <dbReference type="SAM" id="MobiDB-lite"/>
    </source>
</evidence>
<dbReference type="SMART" id="SM01140">
    <property type="entry name" value="Drf_GBD"/>
    <property type="match status" value="1"/>
</dbReference>
<feature type="domain" description="GBD/FH3" evidence="5">
    <location>
        <begin position="1"/>
        <end position="390"/>
    </location>
</feature>
<dbReference type="SUPFAM" id="SSF101447">
    <property type="entry name" value="Formin homology 2 domain (FH2 domain)"/>
    <property type="match status" value="1"/>
</dbReference>
<dbReference type="PROSITE" id="PS51232">
    <property type="entry name" value="GBD_FH3"/>
    <property type="match status" value="1"/>
</dbReference>
<dbReference type="InterPro" id="IPR011989">
    <property type="entry name" value="ARM-like"/>
</dbReference>
<dbReference type="PANTHER" id="PTHR47102:SF2">
    <property type="entry name" value="PROTEIN BNI1"/>
    <property type="match status" value="1"/>
</dbReference>
<dbReference type="Pfam" id="PF06371">
    <property type="entry name" value="Drf_GBD"/>
    <property type="match status" value="1"/>
</dbReference>
<proteinExistence type="inferred from homology"/>
<gene>
    <name evidence="7" type="ORF">K7432_006513</name>
</gene>
<protein>
    <submittedName>
        <fullName evidence="7">Uncharacterized protein</fullName>
    </submittedName>
</protein>
<dbReference type="PROSITE" id="PS51444">
    <property type="entry name" value="FH2"/>
    <property type="match status" value="1"/>
</dbReference>
<evidence type="ECO:0000259" key="5">
    <source>
        <dbReference type="PROSITE" id="PS51232"/>
    </source>
</evidence>
<dbReference type="InterPro" id="IPR015425">
    <property type="entry name" value="FH2_Formin"/>
</dbReference>
<dbReference type="InterPro" id="IPR010473">
    <property type="entry name" value="GTPase-bd"/>
</dbReference>
<dbReference type="Proteomes" id="UP001479436">
    <property type="component" value="Unassembled WGS sequence"/>
</dbReference>
<evidence type="ECO:0000256" key="3">
    <source>
        <dbReference type="ARBA" id="ARBA00037935"/>
    </source>
</evidence>
<dbReference type="SUPFAM" id="SSF48371">
    <property type="entry name" value="ARM repeat"/>
    <property type="match status" value="1"/>
</dbReference>
<dbReference type="InterPro" id="IPR044933">
    <property type="entry name" value="DIA_GBD_sf"/>
</dbReference>
<organism evidence="7 8">
    <name type="scientific">Basidiobolus ranarum</name>
    <dbReference type="NCBI Taxonomy" id="34480"/>
    <lineage>
        <taxon>Eukaryota</taxon>
        <taxon>Fungi</taxon>
        <taxon>Fungi incertae sedis</taxon>
        <taxon>Zoopagomycota</taxon>
        <taxon>Entomophthoromycotina</taxon>
        <taxon>Basidiobolomycetes</taxon>
        <taxon>Basidiobolales</taxon>
        <taxon>Basidiobolaceae</taxon>
        <taxon>Basidiobolus</taxon>
    </lineage>
</organism>
<evidence type="ECO:0000313" key="8">
    <source>
        <dbReference type="Proteomes" id="UP001479436"/>
    </source>
</evidence>
<dbReference type="InterPro" id="IPR051661">
    <property type="entry name" value="Actin_filament_regulator"/>
</dbReference>
<dbReference type="Gene3D" id="1.10.238.150">
    <property type="entry name" value="Formin, FH3 diaphanous domain"/>
    <property type="match status" value="1"/>
</dbReference>
<sequence length="1000" mass="116020">MVNGNQVASLFETLMDNMGIEENKRDPLRTLPEEQKRAMIRNQTRRETRSPATFLVKRYHKFNKKFPEYYIRKLSEANVKALSANDYKSLHVSLSTQAISWVRQFVELKGLQFLTESIYNSCNKLNRNMTDLSLEYEIMKCIKSVLNTKIGAKSVLAHPKCITEITFALESPSLGVRKLTVDILAFICYLNIPTGRQYVVDAMKHIQQIRQYDYIYEVWLRHFTLDIWRSGNDTEVDCNKYDKISSDTHFYEYLESNFIFMNSLIDTCGELKSRITTRLHMIASGIRSVVHKAKRFGSSTVNYQLKRYVSREEADYMSMCSADFSWRGINPHDLFMATFRPVDRTKSHKPFLSILNHLLHAQRNPKSRNNYYQLLDSVVEQMVSEEITTVHKKVSRIFEVQELSSASEDESIFSSRISRLRGNSIARSSSSILSDQYPKTPTIDSFSMCDSLVNGTYAIRNQFGDSNKEGIPPPPPPVPPGVDEYTKRTPQKPVKKFNWEKLPEYAVENTFWKEGEIVPGMVKLEEELEKDGIFEELEDRFAVKNNHTTPTFEVKKQAPKYIQLLDRKRSHQIDIMLSSMKQLSPSEVCEAFLKSDISEDLLENFMKCLPTEQEAKVLESYLDYEGKELGRAEAVLIETLKIDSFEEKLKAVYLKITFNEKAFGMEKSLDSILQACETLKSSEHLAKLLQLILIIGNFMNGKDFRGNAKGFKIHSLNRLNDIRTNNDSTTLLHFLLNVIEKKFPELLKIREELKITKVASQGSFTEISDMIYTLRNEHNKLARNLGVAISKEEMVVEAEVEDSSLFFTEMRRFFSEAKNSLATLEEKLNNTREVFDETVRFYGEDADTISCQDFFEIFRDFSYSLNNTFKDNQVEKEKREILEKRRERQQQIELRKEQQQSLSRHSVYDIDVSSITDEDSDNKGVMDNLLESLRDHRKLSKRREKKRPEIPKLHTEIYRDRDMGAISATPSPIDIDPLSARATELLNQIQYENKLQTSEC</sequence>
<feature type="domain" description="FH2" evidence="6">
    <location>
        <begin position="484"/>
        <end position="891"/>
    </location>
</feature>
<dbReference type="InterPro" id="IPR010472">
    <property type="entry name" value="FH3_dom"/>
</dbReference>